<evidence type="ECO:0000313" key="4">
    <source>
        <dbReference type="EMBL" id="CAE4605793.1"/>
    </source>
</evidence>
<dbReference type="EMBL" id="HBNS01017735">
    <property type="protein sequence ID" value="CAE4605797.1"/>
    <property type="molecule type" value="Transcribed_RNA"/>
</dbReference>
<evidence type="ECO:0000313" key="1">
    <source>
        <dbReference type="EMBL" id="CAE4605785.1"/>
    </source>
</evidence>
<dbReference type="EMBL" id="HBNS01017733">
    <property type="protein sequence ID" value="CAE4605793.1"/>
    <property type="molecule type" value="Transcribed_RNA"/>
</dbReference>
<reference evidence="6" key="1">
    <citation type="submission" date="2021-01" db="EMBL/GenBank/DDBJ databases">
        <authorList>
            <person name="Corre E."/>
            <person name="Pelletier E."/>
            <person name="Niang G."/>
            <person name="Scheremetjew M."/>
            <person name="Finn R."/>
            <person name="Kale V."/>
            <person name="Holt S."/>
            <person name="Cochrane G."/>
            <person name="Meng A."/>
            <person name="Brown T."/>
            <person name="Cohen L."/>
        </authorList>
    </citation>
    <scope>NUCLEOTIDE SEQUENCE</scope>
    <source>
        <strain evidence="6">GSO104</strain>
    </source>
</reference>
<evidence type="ECO:0000313" key="3">
    <source>
        <dbReference type="EMBL" id="CAE4605791.1"/>
    </source>
</evidence>
<dbReference type="SUPFAM" id="SSF52047">
    <property type="entry name" value="RNI-like"/>
    <property type="match status" value="1"/>
</dbReference>
<dbReference type="EMBL" id="HBNS01017730">
    <property type="protein sequence ID" value="CAE4605788.1"/>
    <property type="molecule type" value="Transcribed_RNA"/>
</dbReference>
<organism evidence="6">
    <name type="scientific">Ditylum brightwellii</name>
    <dbReference type="NCBI Taxonomy" id="49249"/>
    <lineage>
        <taxon>Eukaryota</taxon>
        <taxon>Sar</taxon>
        <taxon>Stramenopiles</taxon>
        <taxon>Ochrophyta</taxon>
        <taxon>Bacillariophyta</taxon>
        <taxon>Mediophyceae</taxon>
        <taxon>Lithodesmiophycidae</taxon>
        <taxon>Lithodesmiales</taxon>
        <taxon>Lithodesmiaceae</taxon>
        <taxon>Ditylum</taxon>
    </lineage>
</organism>
<dbReference type="EMBL" id="HBNS01017729">
    <property type="protein sequence ID" value="CAE4605785.1"/>
    <property type="molecule type" value="Transcribed_RNA"/>
</dbReference>
<dbReference type="AlphaFoldDB" id="A0A6V2EV93"/>
<sequence>MGRKKGKQSGNYASKSLRAAHQSALSLTAFEEVLPNRKPIKWNNVNKAKMISNASSSISMNTNDPNRRSRLTVNVTQLRGILAERTMEDRLLDRDLRRRRRNDRAVGIYGSNTQQQQIKVEVQLVGNVERHEPGWLLFYNHNENEEEIGSKEAKTSINNGCAMKENINIPSLQSLCVRSLGPYLSDYIDACGADAIRAAIGTLSPLLIAELSASVCAATLSYDGYGVTDEIVEVLGRHCHVERLALHAPIGTLDDDDECGNHSGIVRNLTDEGILSLVPRLISQKNVHNGTDQDDSGGDGYDYFNKSSRNFSSCTIDAEDHDASHAPESWEDIDVDLDIRLEGCNQLRRLELCNIQTSPSSFTITFNAVYELLKSCPCITHLSISNSFDDDIGSDLLLHPEFGLAGNQRLLSNLQVLDVSHCLWMTDILLTEFLRTFVVHSSNQRPTLQMVSVTGCTGVTRQRCDLLNQQLGGWPLISTKVQKRTEVK</sequence>
<evidence type="ECO:0000313" key="2">
    <source>
        <dbReference type="EMBL" id="CAE4605788.1"/>
    </source>
</evidence>
<evidence type="ECO:0000313" key="5">
    <source>
        <dbReference type="EMBL" id="CAE4605795.1"/>
    </source>
</evidence>
<protein>
    <submittedName>
        <fullName evidence="6">Uncharacterized protein</fullName>
    </submittedName>
</protein>
<accession>A0A6V2EV93</accession>
<dbReference type="EMBL" id="HBNS01017732">
    <property type="protein sequence ID" value="CAE4605791.1"/>
    <property type="molecule type" value="Transcribed_RNA"/>
</dbReference>
<proteinExistence type="predicted"/>
<name>A0A6V2EV93_9STRA</name>
<evidence type="ECO:0000313" key="6">
    <source>
        <dbReference type="EMBL" id="CAE4605797.1"/>
    </source>
</evidence>
<gene>
    <name evidence="1" type="ORF">DBRI00130_LOCUS14167</name>
    <name evidence="2" type="ORF">DBRI00130_LOCUS14168</name>
    <name evidence="3" type="ORF">DBRI00130_LOCUS14170</name>
    <name evidence="4" type="ORF">DBRI00130_LOCUS14171</name>
    <name evidence="5" type="ORF">DBRI00130_LOCUS14172</name>
    <name evidence="6" type="ORF">DBRI00130_LOCUS14173</name>
</gene>
<dbReference type="Gene3D" id="3.80.10.10">
    <property type="entry name" value="Ribonuclease Inhibitor"/>
    <property type="match status" value="1"/>
</dbReference>
<dbReference type="EMBL" id="HBNS01017734">
    <property type="protein sequence ID" value="CAE4605795.1"/>
    <property type="molecule type" value="Transcribed_RNA"/>
</dbReference>
<dbReference type="InterPro" id="IPR032675">
    <property type="entry name" value="LRR_dom_sf"/>
</dbReference>